<feature type="domain" description="Trimeric autotransporter adhesin YadA-like stalk" evidence="1">
    <location>
        <begin position="631"/>
        <end position="671"/>
    </location>
</feature>
<dbReference type="SUPFAM" id="SSF101967">
    <property type="entry name" value="Adhesin YadA, collagen-binding domain"/>
    <property type="match status" value="2"/>
</dbReference>
<feature type="domain" description="Trimeric autotransporter adhesin YadA-like stalk" evidence="1">
    <location>
        <begin position="491"/>
        <end position="525"/>
    </location>
</feature>
<protein>
    <submittedName>
        <fullName evidence="2">Autotransporter adhesin</fullName>
    </submittedName>
</protein>
<feature type="domain" description="Trimeric autotransporter adhesin YadA-like stalk" evidence="1">
    <location>
        <begin position="765"/>
        <end position="801"/>
    </location>
</feature>
<evidence type="ECO:0000313" key="2">
    <source>
        <dbReference type="EMBL" id="MET3590311.1"/>
    </source>
</evidence>
<feature type="domain" description="Trimeric autotransporter adhesin YadA-like stalk" evidence="1">
    <location>
        <begin position="1014"/>
        <end position="1037"/>
    </location>
</feature>
<dbReference type="Gene3D" id="1.20.5.170">
    <property type="match status" value="3"/>
</dbReference>
<dbReference type="InterPro" id="IPR008635">
    <property type="entry name" value="Coiled_stalk_dom"/>
</dbReference>
<name>A0ABV2HID6_9HYPH</name>
<accession>A0ABV2HID6</accession>
<dbReference type="InterPro" id="IPR011049">
    <property type="entry name" value="Serralysin-like_metalloprot_C"/>
</dbReference>
<feature type="domain" description="Trimeric autotransporter adhesin YadA-like stalk" evidence="1">
    <location>
        <begin position="365"/>
        <end position="397"/>
    </location>
</feature>
<keyword evidence="3" id="KW-1185">Reference proteome</keyword>
<dbReference type="Gene3D" id="6.10.250.2040">
    <property type="match status" value="1"/>
</dbReference>
<dbReference type="Gene3D" id="2.20.70.140">
    <property type="match status" value="1"/>
</dbReference>
<evidence type="ECO:0000313" key="3">
    <source>
        <dbReference type="Proteomes" id="UP001549086"/>
    </source>
</evidence>
<dbReference type="Pfam" id="PF05662">
    <property type="entry name" value="YadA_stalk"/>
    <property type="match status" value="6"/>
</dbReference>
<organism evidence="2 3">
    <name type="scientific">Bartonella silvatica</name>
    <dbReference type="NCBI Taxonomy" id="357760"/>
    <lineage>
        <taxon>Bacteria</taxon>
        <taxon>Pseudomonadati</taxon>
        <taxon>Pseudomonadota</taxon>
        <taxon>Alphaproteobacteria</taxon>
        <taxon>Hyphomicrobiales</taxon>
        <taxon>Bartonellaceae</taxon>
        <taxon>Bartonella</taxon>
    </lineage>
</organism>
<evidence type="ECO:0000259" key="1">
    <source>
        <dbReference type="Pfam" id="PF05662"/>
    </source>
</evidence>
<sequence length="1038" mass="108680">MKKISSIWTAKNLNFARLPLMKVLFLALVVIFLSNISPSFSKSAVSQEILQASVEEGGEGYLKSFVSVDDNALDIPSISRDGYLTSVNAGIVSGSNTSEDYVNFFIKALLSTSNTRPIVNILTAHGNSVKVDMQDLLRAVSDQKSPQLTKVADVGAVNIPVNVQANNNSEKDQILNVSKSEVNQAINARSMSIQTRAVAYAPGVEIGDGAQSGGKSNIAIGLGFSPPPPNGGSVYHAAWIAKDNYNAIAIGSNAYIRQGANSTVVIGHNTEVGASSSGSTIIGGSSDIGSNAKYSTALGFVAKVRNNIQGAVALGYYSKAITNGGVRGYDPKAGKISTSSNMAWQSASNLGAVSIGDVKDGKTRQITGLAAGTEDTDAVNVAQLKALEKAIGKGSSSGGGGDSGWTFMSIGDVTQNETAIVVDVNSEKPLLVQNDSNVKITGESGGIKFSLNDAITVESVNLGKTILSESGLIFANGPSISASGIDAGRTRVTGLALGDISEKSTDAVTGAQLAKLAQQTGFAWVDDLKRFVPSGEETFLAPYISVDGEHDIPKDPNDWPQGTGIGGASFGPDGSFFTYTNIPDAFSATARSLFNVNKRLSNVFINSLVWNEEAGAFVAQHEVDGKKVGSKITFLANGDVKPDSVDAITGAQLYDTNSKIAEYLGGGASYKDGTWAAPTFTIRQFGKDGTSQDATYNTVADAFAGVGTSFENVNNRFTDVVSSFDNKLADITKIIQGDALLWSETEDAFVAMHGEKKSSSKIKYLAKGDINANSTNAINGSQLYALGTSVAKSLGGGASYENGTWKVPTFTLKQFGKDGTSKDATYNTVAAAFAGVGASFTNIENKITNDINKEINKTKNDALLWSNGKGAFVAAHGQDGAKSNSKITSLQAGIVSEGSTDAINGSQLHVLGASVAKSLGGEASYKDGTWIGPTFMLKQFDKNGLFKEETYHNVTAAFAGIDTNFTNVVKNFDTKIDDITAQVQGDALLWDKDADAFVAKHGEEKSNSKIKYLAQGDISVSSSDAVNGSQLFETNTTV</sequence>
<proteinExistence type="predicted"/>
<dbReference type="Gene3D" id="2.150.10.10">
    <property type="entry name" value="Serralysin-like metalloprotease, C-terminal"/>
    <property type="match status" value="2"/>
</dbReference>
<comment type="caution">
    <text evidence="2">The sequence shown here is derived from an EMBL/GenBank/DDBJ whole genome shotgun (WGS) entry which is preliminary data.</text>
</comment>
<dbReference type="Gene3D" id="6.10.250.2030">
    <property type="match status" value="2"/>
</dbReference>
<gene>
    <name evidence="2" type="ORF">ABID23_001417</name>
</gene>
<feature type="non-terminal residue" evidence="2">
    <location>
        <position position="1038"/>
    </location>
</feature>
<dbReference type="Proteomes" id="UP001549086">
    <property type="component" value="Unassembled WGS sequence"/>
</dbReference>
<dbReference type="Gene3D" id="4.10.80.270">
    <property type="match status" value="1"/>
</dbReference>
<dbReference type="EMBL" id="JBEPLI010000020">
    <property type="protein sequence ID" value="MET3590311.1"/>
    <property type="molecule type" value="Genomic_DNA"/>
</dbReference>
<feature type="domain" description="Trimeric autotransporter adhesin YadA-like stalk" evidence="1">
    <location>
        <begin position="886"/>
        <end position="924"/>
    </location>
</feature>
<reference evidence="2 3" key="1">
    <citation type="submission" date="2024-06" db="EMBL/GenBank/DDBJ databases">
        <title>Genomic Encyclopedia of Type Strains, Phase IV (KMG-IV): sequencing the most valuable type-strain genomes for metagenomic binning, comparative biology and taxonomic classification.</title>
        <authorList>
            <person name="Goeker M."/>
        </authorList>
    </citation>
    <scope>NUCLEOTIDE SEQUENCE [LARGE SCALE GENOMIC DNA]</scope>
    <source>
        <strain evidence="2 3">DSM 23649</strain>
    </source>
</reference>